<feature type="compositionally biased region" description="Basic and acidic residues" evidence="1">
    <location>
        <begin position="29"/>
        <end position="38"/>
    </location>
</feature>
<protein>
    <submittedName>
        <fullName evidence="2">Uncharacterized protein</fullName>
    </submittedName>
</protein>
<comment type="caution">
    <text evidence="2">The sequence shown here is derived from an EMBL/GenBank/DDBJ whole genome shotgun (WGS) entry which is preliminary data.</text>
</comment>
<accession>A0A550CKU0</accession>
<evidence type="ECO:0000256" key="1">
    <source>
        <dbReference type="SAM" id="MobiDB-lite"/>
    </source>
</evidence>
<sequence length="175" mass="18846">MDVGRAASDAEAGPHTSDMDIESDAGDGEWMHRQRPPSEPDADATPRPTQTLELDAAAPTNTDGEESEVIELTSESEDGESRKGKPARRKGRPTGRRKPPSKQASRAASVASDASTSSFPSVVTAPMKMKQSTSKEPENFMAKVRARRKERVATVSRQASKESDAWLFSSDSLGD</sequence>
<proteinExistence type="predicted"/>
<organism evidence="2 3">
    <name type="scientific">Schizophyllum amplum</name>
    <dbReference type="NCBI Taxonomy" id="97359"/>
    <lineage>
        <taxon>Eukaryota</taxon>
        <taxon>Fungi</taxon>
        <taxon>Dikarya</taxon>
        <taxon>Basidiomycota</taxon>
        <taxon>Agaricomycotina</taxon>
        <taxon>Agaricomycetes</taxon>
        <taxon>Agaricomycetidae</taxon>
        <taxon>Agaricales</taxon>
        <taxon>Schizophyllaceae</taxon>
        <taxon>Schizophyllum</taxon>
    </lineage>
</organism>
<evidence type="ECO:0000313" key="2">
    <source>
        <dbReference type="EMBL" id="TRM65402.1"/>
    </source>
</evidence>
<evidence type="ECO:0000313" key="3">
    <source>
        <dbReference type="Proteomes" id="UP000320762"/>
    </source>
</evidence>
<keyword evidence="3" id="KW-1185">Reference proteome</keyword>
<gene>
    <name evidence="2" type="ORF">BD626DRAFT_488671</name>
</gene>
<dbReference type="AlphaFoldDB" id="A0A550CKU0"/>
<dbReference type="EMBL" id="VDMD01000005">
    <property type="protein sequence ID" value="TRM65402.1"/>
    <property type="molecule type" value="Genomic_DNA"/>
</dbReference>
<reference evidence="2 3" key="1">
    <citation type="journal article" date="2019" name="New Phytol.">
        <title>Comparative genomics reveals unique wood-decay strategies and fruiting body development in the Schizophyllaceae.</title>
        <authorList>
            <person name="Almasi E."/>
            <person name="Sahu N."/>
            <person name="Krizsan K."/>
            <person name="Balint B."/>
            <person name="Kovacs G.M."/>
            <person name="Kiss B."/>
            <person name="Cseklye J."/>
            <person name="Drula E."/>
            <person name="Henrissat B."/>
            <person name="Nagy I."/>
            <person name="Chovatia M."/>
            <person name="Adam C."/>
            <person name="LaButti K."/>
            <person name="Lipzen A."/>
            <person name="Riley R."/>
            <person name="Grigoriev I.V."/>
            <person name="Nagy L.G."/>
        </authorList>
    </citation>
    <scope>NUCLEOTIDE SEQUENCE [LARGE SCALE GENOMIC DNA]</scope>
    <source>
        <strain evidence="2 3">NL-1724</strain>
    </source>
</reference>
<name>A0A550CKU0_9AGAR</name>
<feature type="compositionally biased region" description="Basic residues" evidence="1">
    <location>
        <begin position="84"/>
        <end position="100"/>
    </location>
</feature>
<dbReference type="Proteomes" id="UP000320762">
    <property type="component" value="Unassembled WGS sequence"/>
</dbReference>
<feature type="compositionally biased region" description="Acidic residues" evidence="1">
    <location>
        <begin position="63"/>
        <end position="78"/>
    </location>
</feature>
<feature type="region of interest" description="Disordered" evidence="1">
    <location>
        <begin position="1"/>
        <end position="175"/>
    </location>
</feature>
<feature type="compositionally biased region" description="Low complexity" evidence="1">
    <location>
        <begin position="104"/>
        <end position="123"/>
    </location>
</feature>